<sequence>MKREGKEILPLGHLCRIAGSHAPKQWRLTPVHALELGRVAWLDAEKCCCRVHVIALKEGCAAPGLVPV</sequence>
<dbReference type="EMBL" id="JACEIK010003377">
    <property type="protein sequence ID" value="MCD9641477.1"/>
    <property type="molecule type" value="Genomic_DNA"/>
</dbReference>
<keyword evidence="2" id="KW-1185">Reference proteome</keyword>
<name>A0ABS8V389_DATST</name>
<proteinExistence type="predicted"/>
<evidence type="ECO:0000313" key="1">
    <source>
        <dbReference type="EMBL" id="MCD9641477.1"/>
    </source>
</evidence>
<gene>
    <name evidence="1" type="ORF">HAX54_027674</name>
</gene>
<organism evidence="1 2">
    <name type="scientific">Datura stramonium</name>
    <name type="common">Jimsonweed</name>
    <name type="synonym">Common thornapple</name>
    <dbReference type="NCBI Taxonomy" id="4076"/>
    <lineage>
        <taxon>Eukaryota</taxon>
        <taxon>Viridiplantae</taxon>
        <taxon>Streptophyta</taxon>
        <taxon>Embryophyta</taxon>
        <taxon>Tracheophyta</taxon>
        <taxon>Spermatophyta</taxon>
        <taxon>Magnoliopsida</taxon>
        <taxon>eudicotyledons</taxon>
        <taxon>Gunneridae</taxon>
        <taxon>Pentapetalae</taxon>
        <taxon>asterids</taxon>
        <taxon>lamiids</taxon>
        <taxon>Solanales</taxon>
        <taxon>Solanaceae</taxon>
        <taxon>Solanoideae</taxon>
        <taxon>Datureae</taxon>
        <taxon>Datura</taxon>
    </lineage>
</organism>
<dbReference type="Proteomes" id="UP000823775">
    <property type="component" value="Unassembled WGS sequence"/>
</dbReference>
<protein>
    <submittedName>
        <fullName evidence="1">Uncharacterized protein</fullName>
    </submittedName>
</protein>
<evidence type="ECO:0000313" key="2">
    <source>
        <dbReference type="Proteomes" id="UP000823775"/>
    </source>
</evidence>
<comment type="caution">
    <text evidence="1">The sequence shown here is derived from an EMBL/GenBank/DDBJ whole genome shotgun (WGS) entry which is preliminary data.</text>
</comment>
<reference evidence="1 2" key="1">
    <citation type="journal article" date="2021" name="BMC Genomics">
        <title>Datura genome reveals duplications of psychoactive alkaloid biosynthetic genes and high mutation rate following tissue culture.</title>
        <authorList>
            <person name="Rajewski A."/>
            <person name="Carter-House D."/>
            <person name="Stajich J."/>
            <person name="Litt A."/>
        </authorList>
    </citation>
    <scope>NUCLEOTIDE SEQUENCE [LARGE SCALE GENOMIC DNA]</scope>
    <source>
        <strain evidence="1">AR-01</strain>
    </source>
</reference>
<accession>A0ABS8V389</accession>